<dbReference type="Pfam" id="PF04977">
    <property type="entry name" value="DivIC"/>
    <property type="match status" value="1"/>
</dbReference>
<evidence type="ECO:0000313" key="3">
    <source>
        <dbReference type="EMBL" id="OLY43072.1"/>
    </source>
</evidence>
<organism evidence="3 4">
    <name type="scientific">Bartonella apis</name>
    <dbReference type="NCBI Taxonomy" id="1686310"/>
    <lineage>
        <taxon>Bacteria</taxon>
        <taxon>Pseudomonadati</taxon>
        <taxon>Pseudomonadota</taxon>
        <taxon>Alphaproteobacteria</taxon>
        <taxon>Hyphomicrobiales</taxon>
        <taxon>Bartonellaceae</taxon>
        <taxon>Bartonella</taxon>
    </lineage>
</organism>
<gene>
    <name evidence="3" type="ORF">PEB0149_004940</name>
</gene>
<dbReference type="AlphaFoldDB" id="A0A1R0F828"/>
<dbReference type="GO" id="GO:0051301">
    <property type="term" value="P:cell division"/>
    <property type="evidence" value="ECO:0007669"/>
    <property type="project" value="UniProtKB-KW"/>
</dbReference>
<keyword evidence="1" id="KW-0175">Coiled coil</keyword>
<proteinExistence type="predicted"/>
<keyword evidence="3" id="KW-0132">Cell division</keyword>
<keyword evidence="2" id="KW-0812">Transmembrane</keyword>
<comment type="caution">
    <text evidence="3">The sequence shown here is derived from an EMBL/GenBank/DDBJ whole genome shotgun (WGS) entry which is preliminary data.</text>
</comment>
<dbReference type="Proteomes" id="UP000187344">
    <property type="component" value="Unassembled WGS sequence"/>
</dbReference>
<dbReference type="EMBL" id="LXYT01000002">
    <property type="protein sequence ID" value="OLY43072.1"/>
    <property type="molecule type" value="Genomic_DNA"/>
</dbReference>
<reference evidence="3 4" key="1">
    <citation type="submission" date="2016-12" db="EMBL/GenBank/DDBJ databases">
        <title>Comparative genomics of Bartonella apis.</title>
        <authorList>
            <person name="Engel P."/>
        </authorList>
    </citation>
    <scope>NUCLEOTIDE SEQUENCE [LARGE SCALE GENOMIC DNA]</scope>
    <source>
        <strain evidence="3 4">PEB0149</strain>
    </source>
</reference>
<sequence length="110" mass="12873">MMWTKQKRRSIKGRFILPLMTIGVLSYFGYHIYHGEYGLYSRVKVEQHIDSLNSELKSLEEQRKGIEKKVSLLKDGHIERDMLDEYARKNLNLSKPNEFVILTGQGDLSN</sequence>
<protein>
    <submittedName>
        <fullName evidence="3">Cell division protein FtsB</fullName>
    </submittedName>
</protein>
<evidence type="ECO:0000256" key="1">
    <source>
        <dbReference type="SAM" id="Coils"/>
    </source>
</evidence>
<keyword evidence="4" id="KW-1185">Reference proteome</keyword>
<keyword evidence="2" id="KW-0472">Membrane</keyword>
<feature type="coiled-coil region" evidence="1">
    <location>
        <begin position="42"/>
        <end position="76"/>
    </location>
</feature>
<name>A0A1R0F828_9HYPH</name>
<feature type="transmembrane region" description="Helical" evidence="2">
    <location>
        <begin position="15"/>
        <end position="33"/>
    </location>
</feature>
<evidence type="ECO:0000256" key="2">
    <source>
        <dbReference type="SAM" id="Phobius"/>
    </source>
</evidence>
<keyword evidence="2" id="KW-1133">Transmembrane helix</keyword>
<accession>A0A1R0F828</accession>
<evidence type="ECO:0000313" key="4">
    <source>
        <dbReference type="Proteomes" id="UP000187344"/>
    </source>
</evidence>
<dbReference type="InterPro" id="IPR007060">
    <property type="entry name" value="FtsL/DivIC"/>
</dbReference>
<keyword evidence="3" id="KW-0131">Cell cycle</keyword>